<evidence type="ECO:0000313" key="3">
    <source>
        <dbReference type="Proteomes" id="UP001230466"/>
    </source>
</evidence>
<dbReference type="InterPro" id="IPR010982">
    <property type="entry name" value="Lambda_DNA-bd_dom_sf"/>
</dbReference>
<proteinExistence type="predicted"/>
<dbReference type="SUPFAM" id="SSF47413">
    <property type="entry name" value="lambda repressor-like DNA-binding domains"/>
    <property type="match status" value="1"/>
</dbReference>
<dbReference type="InterPro" id="IPR001387">
    <property type="entry name" value="Cro/C1-type_HTH"/>
</dbReference>
<dbReference type="GO" id="GO:0003677">
    <property type="term" value="F:DNA binding"/>
    <property type="evidence" value="ECO:0007669"/>
    <property type="project" value="InterPro"/>
</dbReference>
<dbReference type="Gene3D" id="1.10.260.40">
    <property type="entry name" value="lambda repressor-like DNA-binding domains"/>
    <property type="match status" value="1"/>
</dbReference>
<name>A0AAW8CT35_9PAST</name>
<feature type="domain" description="HTH cro/C1-type" evidence="1">
    <location>
        <begin position="6"/>
        <end position="59"/>
    </location>
</feature>
<dbReference type="PROSITE" id="PS50943">
    <property type="entry name" value="HTH_CROC1"/>
    <property type="match status" value="1"/>
</dbReference>
<organism evidence="2 3">
    <name type="scientific">Pasteurella atlantica</name>
    <dbReference type="NCBI Taxonomy" id="2827233"/>
    <lineage>
        <taxon>Bacteria</taxon>
        <taxon>Pseudomonadati</taxon>
        <taxon>Pseudomonadota</taxon>
        <taxon>Gammaproteobacteria</taxon>
        <taxon>Pasteurellales</taxon>
        <taxon>Pasteurellaceae</taxon>
        <taxon>Pasteurella</taxon>
    </lineage>
</organism>
<dbReference type="CDD" id="cd00093">
    <property type="entry name" value="HTH_XRE"/>
    <property type="match status" value="1"/>
</dbReference>
<comment type="caution">
    <text evidence="2">The sequence shown here is derived from an EMBL/GenBank/DDBJ whole genome shotgun (WGS) entry which is preliminary data.</text>
</comment>
<dbReference type="Proteomes" id="UP001230466">
    <property type="component" value="Unassembled WGS sequence"/>
</dbReference>
<dbReference type="SMART" id="SM00530">
    <property type="entry name" value="HTH_XRE"/>
    <property type="match status" value="1"/>
</dbReference>
<dbReference type="EMBL" id="JASAYJ010000013">
    <property type="protein sequence ID" value="MDP8187537.1"/>
    <property type="molecule type" value="Genomic_DNA"/>
</dbReference>
<evidence type="ECO:0000313" key="2">
    <source>
        <dbReference type="EMBL" id="MDP8187537.1"/>
    </source>
</evidence>
<dbReference type="RefSeq" id="WP_211597605.1">
    <property type="nucleotide sequence ID" value="NZ_JAGRQI010000006.1"/>
</dbReference>
<gene>
    <name evidence="2" type="ORF">QJU78_07120</name>
</gene>
<protein>
    <submittedName>
        <fullName evidence="2">Helix-turn-helix transcriptional regulator</fullName>
    </submittedName>
</protein>
<reference evidence="2" key="1">
    <citation type="journal article" date="2023" name="Front. Microbiol.">
        <title>Phylogeography and host specificity of Pasteurellaceae pathogenic to sea-farmed fish in the north-east Atlantic.</title>
        <authorList>
            <person name="Gulla S."/>
            <person name="Colquhoun D.J."/>
            <person name="Olsen A.B."/>
            <person name="Spilsberg B."/>
            <person name="Lagesen K."/>
            <person name="Aakesson C.P."/>
            <person name="Strom S."/>
            <person name="Manji F."/>
            <person name="Birkbeck T.H."/>
            <person name="Nilsen H.K."/>
        </authorList>
    </citation>
    <scope>NUCLEOTIDE SEQUENCE</scope>
    <source>
        <strain evidence="2">VIB1234</strain>
    </source>
</reference>
<dbReference type="Pfam" id="PF01381">
    <property type="entry name" value="HTH_3"/>
    <property type="match status" value="1"/>
</dbReference>
<accession>A0AAW8CT35</accession>
<evidence type="ECO:0000259" key="1">
    <source>
        <dbReference type="PROSITE" id="PS50943"/>
    </source>
</evidence>
<sequence>MYFDRLKNERLKLGFKQEEFGILCGVTKNSQFNYEKGTRLPNIEYLQKAEKLGVDINYVITGTPSMNTLDNEEAFLLDKFRQLASEQKTTVLTFLIGGVDSLGKPEKVTQNVTADNSKNINASAGDMTVNKNFSDKVTISDLNDPYEDDF</sequence>
<dbReference type="AlphaFoldDB" id="A0AAW8CT35"/>